<proteinExistence type="predicted"/>
<dbReference type="AlphaFoldDB" id="A0A0F9FH67"/>
<organism evidence="1">
    <name type="scientific">marine sediment metagenome</name>
    <dbReference type="NCBI Taxonomy" id="412755"/>
    <lineage>
        <taxon>unclassified sequences</taxon>
        <taxon>metagenomes</taxon>
        <taxon>ecological metagenomes</taxon>
    </lineage>
</organism>
<sequence>VEAEISEMEEARARPILAYRNPTKDCQWDCAFMVMCKGELEGLDMEAEREEKFIVEKQLELLEVE</sequence>
<feature type="non-terminal residue" evidence="1">
    <location>
        <position position="1"/>
    </location>
</feature>
<dbReference type="EMBL" id="LAZR01032589">
    <property type="protein sequence ID" value="KKL50457.1"/>
    <property type="molecule type" value="Genomic_DNA"/>
</dbReference>
<name>A0A0F9FH67_9ZZZZ</name>
<protein>
    <submittedName>
        <fullName evidence="1">Uncharacterized protein</fullName>
    </submittedName>
</protein>
<reference evidence="1" key="1">
    <citation type="journal article" date="2015" name="Nature">
        <title>Complex archaea that bridge the gap between prokaryotes and eukaryotes.</title>
        <authorList>
            <person name="Spang A."/>
            <person name="Saw J.H."/>
            <person name="Jorgensen S.L."/>
            <person name="Zaremba-Niedzwiedzka K."/>
            <person name="Martijn J."/>
            <person name="Lind A.E."/>
            <person name="van Eijk R."/>
            <person name="Schleper C."/>
            <person name="Guy L."/>
            <person name="Ettema T.J."/>
        </authorList>
    </citation>
    <scope>NUCLEOTIDE SEQUENCE</scope>
</reference>
<accession>A0A0F9FH67</accession>
<comment type="caution">
    <text evidence="1">The sequence shown here is derived from an EMBL/GenBank/DDBJ whole genome shotgun (WGS) entry which is preliminary data.</text>
</comment>
<gene>
    <name evidence="1" type="ORF">LCGC14_2305280</name>
</gene>
<evidence type="ECO:0000313" key="1">
    <source>
        <dbReference type="EMBL" id="KKL50457.1"/>
    </source>
</evidence>